<name>A0ABY4HZ12_CHIFI</name>
<keyword evidence="2" id="KW-1185">Reference proteome</keyword>
<evidence type="ECO:0000313" key="1">
    <source>
        <dbReference type="EMBL" id="UPK68640.1"/>
    </source>
</evidence>
<accession>A0ABY4HZ12</accession>
<protein>
    <submittedName>
        <fullName evidence="1">Uncharacterized protein</fullName>
    </submittedName>
</protein>
<organism evidence="1 2">
    <name type="scientific">Chitinophaga filiformis</name>
    <name type="common">Myxococcus filiformis</name>
    <name type="synonym">Flexibacter filiformis</name>
    <dbReference type="NCBI Taxonomy" id="104663"/>
    <lineage>
        <taxon>Bacteria</taxon>
        <taxon>Pseudomonadati</taxon>
        <taxon>Bacteroidota</taxon>
        <taxon>Chitinophagia</taxon>
        <taxon>Chitinophagales</taxon>
        <taxon>Chitinophagaceae</taxon>
        <taxon>Chitinophaga</taxon>
    </lineage>
</organism>
<evidence type="ECO:0000313" key="2">
    <source>
        <dbReference type="Proteomes" id="UP000830198"/>
    </source>
</evidence>
<reference evidence="1 2" key="1">
    <citation type="submission" date="2022-04" db="EMBL/GenBank/DDBJ databases">
        <title>The arsenic-methylating capacity of Chitinophaga filiformis YT5 during chitin decomposition.</title>
        <authorList>
            <person name="Chen G."/>
            <person name="Liang Y."/>
        </authorList>
    </citation>
    <scope>NUCLEOTIDE SEQUENCE [LARGE SCALE GENOMIC DNA]</scope>
    <source>
        <strain evidence="1 2">YT5</strain>
    </source>
</reference>
<gene>
    <name evidence="1" type="ORF">MYF79_27145</name>
</gene>
<sequence length="48" mass="5061">MKILLADQLMINVAAMNMLFSAGGLTIIDGRPAVGALHTARMDHLPGN</sequence>
<proteinExistence type="predicted"/>
<dbReference type="RefSeq" id="WP_247811018.1">
    <property type="nucleotide sequence ID" value="NZ_CP095855.1"/>
</dbReference>
<dbReference type="Proteomes" id="UP000830198">
    <property type="component" value="Chromosome"/>
</dbReference>
<dbReference type="EMBL" id="CP095855">
    <property type="protein sequence ID" value="UPK68640.1"/>
    <property type="molecule type" value="Genomic_DNA"/>
</dbReference>